<dbReference type="RefSeq" id="WP_018711534.1">
    <property type="nucleotide sequence ID" value="NZ_CAUBSI010000037.1"/>
</dbReference>
<keyword evidence="1" id="KW-0732">Signal</keyword>
<dbReference type="EMBL" id="JANRHJ010000009">
    <property type="protein sequence ID" value="MCR8874116.1"/>
    <property type="molecule type" value="Genomic_DNA"/>
</dbReference>
<protein>
    <recommendedName>
        <fullName evidence="4">DUF4363 family protein</fullName>
    </recommendedName>
</protein>
<evidence type="ECO:0000313" key="2">
    <source>
        <dbReference type="EMBL" id="MCR8874116.1"/>
    </source>
</evidence>
<evidence type="ECO:0008006" key="4">
    <source>
        <dbReference type="Google" id="ProtNLM"/>
    </source>
</evidence>
<feature type="chain" id="PRO_5043958271" description="DUF4363 family protein" evidence="1">
    <location>
        <begin position="23"/>
        <end position="125"/>
    </location>
</feature>
<dbReference type="GeneID" id="82443938"/>
<name>A0AAW5N043_9BACT</name>
<organism evidence="2 3">
    <name type="scientific">Phocaeicola barnesiae</name>
    <dbReference type="NCBI Taxonomy" id="376804"/>
    <lineage>
        <taxon>Bacteria</taxon>
        <taxon>Pseudomonadati</taxon>
        <taxon>Bacteroidota</taxon>
        <taxon>Bacteroidia</taxon>
        <taxon>Bacteroidales</taxon>
        <taxon>Bacteroidaceae</taxon>
        <taxon>Phocaeicola</taxon>
    </lineage>
</organism>
<feature type="signal peptide" evidence="1">
    <location>
        <begin position="1"/>
        <end position="22"/>
    </location>
</feature>
<gene>
    <name evidence="2" type="ORF">NW209_08840</name>
</gene>
<comment type="caution">
    <text evidence="2">The sequence shown here is derived from an EMBL/GenBank/DDBJ whole genome shotgun (WGS) entry which is preliminary data.</text>
</comment>
<reference evidence="2 3" key="1">
    <citation type="submission" date="2022-08" db="EMBL/GenBank/DDBJ databases">
        <authorList>
            <person name="Zeman M."/>
            <person name="Kubasova T."/>
        </authorList>
    </citation>
    <scope>NUCLEOTIDE SEQUENCE [LARGE SCALE GENOMIC DNA]</scope>
    <source>
        <strain evidence="2 3">ET62</strain>
    </source>
</reference>
<sequence>MKRYLIISLSVVVLLCFSACHSADSRVDGLKNFVEEIRKESQGYTSEQWKKANERFNRLLDEIKSYDDLTKEELEELGKVQGQYAATVLQNCGEVLFEQLEETGVALDSLEVGVEKGLVESQEYE</sequence>
<evidence type="ECO:0000256" key="1">
    <source>
        <dbReference type="SAM" id="SignalP"/>
    </source>
</evidence>
<keyword evidence="3" id="KW-1185">Reference proteome</keyword>
<dbReference type="AlphaFoldDB" id="A0AAW5N043"/>
<evidence type="ECO:0000313" key="3">
    <source>
        <dbReference type="Proteomes" id="UP001204579"/>
    </source>
</evidence>
<proteinExistence type="predicted"/>
<dbReference type="Proteomes" id="UP001204579">
    <property type="component" value="Unassembled WGS sequence"/>
</dbReference>
<accession>A0AAW5N043</accession>